<dbReference type="PROSITE" id="PS50893">
    <property type="entry name" value="ABC_TRANSPORTER_2"/>
    <property type="match status" value="1"/>
</dbReference>
<reference evidence="6" key="1">
    <citation type="submission" date="2020-02" db="EMBL/GenBank/DDBJ databases">
        <authorList>
            <person name="Shen X.-R."/>
            <person name="Zhang Y.-X."/>
        </authorList>
    </citation>
    <scope>NUCLEOTIDE SEQUENCE</scope>
    <source>
        <strain evidence="6">SYP-B3998</strain>
    </source>
</reference>
<dbReference type="GO" id="GO:0098796">
    <property type="term" value="C:membrane protein complex"/>
    <property type="evidence" value="ECO:0007669"/>
    <property type="project" value="UniProtKB-ARBA"/>
</dbReference>
<dbReference type="RefSeq" id="WP_163952371.1">
    <property type="nucleotide sequence ID" value="NZ_JAAIKC010000012.1"/>
</dbReference>
<dbReference type="InterPro" id="IPR017911">
    <property type="entry name" value="MacB-like_ATP-bd"/>
</dbReference>
<accession>A0A6G4A5P6</accession>
<dbReference type="PANTHER" id="PTHR42798:SF7">
    <property type="entry name" value="ALPHA-D-RIBOSE 1-METHYLPHOSPHONATE 5-TRIPHOSPHATE SYNTHASE SUBUNIT PHNL"/>
    <property type="match status" value="1"/>
</dbReference>
<dbReference type="InterPro" id="IPR017871">
    <property type="entry name" value="ABC_transporter-like_CS"/>
</dbReference>
<dbReference type="GO" id="GO:0016887">
    <property type="term" value="F:ATP hydrolysis activity"/>
    <property type="evidence" value="ECO:0007669"/>
    <property type="project" value="InterPro"/>
</dbReference>
<keyword evidence="2" id="KW-0813">Transport</keyword>
<keyword evidence="3" id="KW-0547">Nucleotide-binding</keyword>
<evidence type="ECO:0000256" key="3">
    <source>
        <dbReference type="ARBA" id="ARBA00022741"/>
    </source>
</evidence>
<evidence type="ECO:0000256" key="2">
    <source>
        <dbReference type="ARBA" id="ARBA00022448"/>
    </source>
</evidence>
<proteinExistence type="inferred from homology"/>
<dbReference type="InterPro" id="IPR003593">
    <property type="entry name" value="AAA+_ATPase"/>
</dbReference>
<dbReference type="InterPro" id="IPR027417">
    <property type="entry name" value="P-loop_NTPase"/>
</dbReference>
<gene>
    <name evidence="6" type="ORF">GK047_23515</name>
</gene>
<feature type="domain" description="ABC transporter" evidence="5">
    <location>
        <begin position="5"/>
        <end position="243"/>
    </location>
</feature>
<dbReference type="GO" id="GO:0005524">
    <property type="term" value="F:ATP binding"/>
    <property type="evidence" value="ECO:0007669"/>
    <property type="project" value="UniProtKB-KW"/>
</dbReference>
<dbReference type="Gene3D" id="3.40.50.300">
    <property type="entry name" value="P-loop containing nucleotide triphosphate hydrolases"/>
    <property type="match status" value="1"/>
</dbReference>
<dbReference type="PROSITE" id="PS00211">
    <property type="entry name" value="ABC_TRANSPORTER_1"/>
    <property type="match status" value="1"/>
</dbReference>
<evidence type="ECO:0000256" key="1">
    <source>
        <dbReference type="ARBA" id="ARBA00005417"/>
    </source>
</evidence>
<dbReference type="EMBL" id="JAAIKC010000012">
    <property type="protein sequence ID" value="NEW08967.1"/>
    <property type="molecule type" value="Genomic_DNA"/>
</dbReference>
<dbReference type="CDD" id="cd03255">
    <property type="entry name" value="ABC_MJ0796_LolCDE_FtsE"/>
    <property type="match status" value="1"/>
</dbReference>
<dbReference type="GO" id="GO:0022857">
    <property type="term" value="F:transmembrane transporter activity"/>
    <property type="evidence" value="ECO:0007669"/>
    <property type="project" value="UniProtKB-ARBA"/>
</dbReference>
<organism evidence="6">
    <name type="scientific">Paenibacillus sp. SYP-B3998</name>
    <dbReference type="NCBI Taxonomy" id="2678564"/>
    <lineage>
        <taxon>Bacteria</taxon>
        <taxon>Bacillati</taxon>
        <taxon>Bacillota</taxon>
        <taxon>Bacilli</taxon>
        <taxon>Bacillales</taxon>
        <taxon>Paenibacillaceae</taxon>
        <taxon>Paenibacillus</taxon>
    </lineage>
</organism>
<sequence length="257" mass="28228">MTEVLQVKQVNKIYEGKSPFQALSNVSFQVETGEFIGIMGPSGSGKTTLLNLISTIDFPTTGEVLINGQAPHRLGGSSLAQFRRKQLGFIFQDFNLLDTLTMGENIILPLVLEKVHPKETNYALQAIAEKLGISSILNKRTHEVSGGQKQRAAIARAIIHKPSLLLADEPTGNLDSKSAKDVLVAMQAMNEQQQATMLMVTHDPLAASYCHRILFIKDGKLFNEIHRGSNRQVFFQQIIDALSMLGGDANDLSTIRL</sequence>
<evidence type="ECO:0000256" key="4">
    <source>
        <dbReference type="ARBA" id="ARBA00022840"/>
    </source>
</evidence>
<name>A0A6G4A5P6_9BACL</name>
<evidence type="ECO:0000313" key="6">
    <source>
        <dbReference type="EMBL" id="NEW08967.1"/>
    </source>
</evidence>
<evidence type="ECO:0000259" key="5">
    <source>
        <dbReference type="PROSITE" id="PS50893"/>
    </source>
</evidence>
<dbReference type="SMART" id="SM00382">
    <property type="entry name" value="AAA"/>
    <property type="match status" value="1"/>
</dbReference>
<dbReference type="FunFam" id="3.40.50.300:FF:000032">
    <property type="entry name" value="Export ABC transporter ATP-binding protein"/>
    <property type="match status" value="1"/>
</dbReference>
<dbReference type="SUPFAM" id="SSF52540">
    <property type="entry name" value="P-loop containing nucleoside triphosphate hydrolases"/>
    <property type="match status" value="1"/>
</dbReference>
<dbReference type="PANTHER" id="PTHR42798">
    <property type="entry name" value="LIPOPROTEIN-RELEASING SYSTEM ATP-BINDING PROTEIN LOLD"/>
    <property type="match status" value="1"/>
</dbReference>
<dbReference type="InterPro" id="IPR003439">
    <property type="entry name" value="ABC_transporter-like_ATP-bd"/>
</dbReference>
<dbReference type="AlphaFoldDB" id="A0A6G4A5P6"/>
<dbReference type="Pfam" id="PF00005">
    <property type="entry name" value="ABC_tran"/>
    <property type="match status" value="1"/>
</dbReference>
<keyword evidence="4 6" id="KW-0067">ATP-binding</keyword>
<comment type="similarity">
    <text evidence="1">Belongs to the ABC transporter superfamily.</text>
</comment>
<comment type="caution">
    <text evidence="6">The sequence shown here is derived from an EMBL/GenBank/DDBJ whole genome shotgun (WGS) entry which is preliminary data.</text>
</comment>
<protein>
    <submittedName>
        <fullName evidence="6">ABC transporter ATP-binding protein</fullName>
    </submittedName>
</protein>